<gene>
    <name evidence="2" type="ORF">DFR69_10559</name>
</gene>
<dbReference type="Gene3D" id="3.10.105.10">
    <property type="entry name" value="Dipeptide-binding Protein, Domain 3"/>
    <property type="match status" value="1"/>
</dbReference>
<keyword evidence="3" id="KW-1185">Reference proteome</keyword>
<organism evidence="2 3">
    <name type="scientific">Nocardia neocaledoniensis</name>
    <dbReference type="NCBI Taxonomy" id="236511"/>
    <lineage>
        <taxon>Bacteria</taxon>
        <taxon>Bacillati</taxon>
        <taxon>Actinomycetota</taxon>
        <taxon>Actinomycetes</taxon>
        <taxon>Mycobacteriales</taxon>
        <taxon>Nocardiaceae</taxon>
        <taxon>Nocardia</taxon>
    </lineage>
</organism>
<comment type="caution">
    <text evidence="2">The sequence shown here is derived from an EMBL/GenBank/DDBJ whole genome shotgun (WGS) entry which is preliminary data.</text>
</comment>
<dbReference type="InterPro" id="IPR000914">
    <property type="entry name" value="SBP_5_dom"/>
</dbReference>
<name>A0A317NJD2_9NOCA</name>
<evidence type="ECO:0000313" key="3">
    <source>
        <dbReference type="Proteomes" id="UP000246410"/>
    </source>
</evidence>
<sequence>MFNLGLNNSRPILQDARVRRAIQVAVDRRQIVEAVFASGTVPATGTGVVVGAGGVRRTHRVAVMRQGRIVEIDSTDRVFDEPAHDYTRRLLAAIPGAALVEGG</sequence>
<dbReference type="AlphaFoldDB" id="A0A317NJD2"/>
<dbReference type="SUPFAM" id="SSF53850">
    <property type="entry name" value="Periplasmic binding protein-like II"/>
    <property type="match status" value="1"/>
</dbReference>
<proteinExistence type="predicted"/>
<reference evidence="2 3" key="1">
    <citation type="submission" date="2018-05" db="EMBL/GenBank/DDBJ databases">
        <title>Genomic Encyclopedia of Type Strains, Phase IV (KMG-IV): sequencing the most valuable type-strain genomes for metagenomic binning, comparative biology and taxonomic classification.</title>
        <authorList>
            <person name="Goeker M."/>
        </authorList>
    </citation>
    <scope>NUCLEOTIDE SEQUENCE [LARGE SCALE GENOMIC DNA]</scope>
    <source>
        <strain evidence="2 3">DSM 44717</strain>
    </source>
</reference>
<dbReference type="Proteomes" id="UP000246410">
    <property type="component" value="Unassembled WGS sequence"/>
</dbReference>
<evidence type="ECO:0000313" key="2">
    <source>
        <dbReference type="EMBL" id="PWV74993.1"/>
    </source>
</evidence>
<accession>A0A317NJD2</accession>
<dbReference type="Pfam" id="PF00496">
    <property type="entry name" value="SBP_bac_5"/>
    <property type="match status" value="1"/>
</dbReference>
<feature type="domain" description="Solute-binding protein family 5" evidence="1">
    <location>
        <begin position="3"/>
        <end position="46"/>
    </location>
</feature>
<evidence type="ECO:0000259" key="1">
    <source>
        <dbReference type="Pfam" id="PF00496"/>
    </source>
</evidence>
<protein>
    <submittedName>
        <fullName evidence="2">Extracellular solute-binding protein (Family 5)</fullName>
    </submittedName>
</protein>
<dbReference type="EMBL" id="QGTL01000005">
    <property type="protein sequence ID" value="PWV74993.1"/>
    <property type="molecule type" value="Genomic_DNA"/>
</dbReference>